<dbReference type="SUPFAM" id="SSF53850">
    <property type="entry name" value="Periplasmic binding protein-like II"/>
    <property type="match status" value="1"/>
</dbReference>
<dbReference type="PANTHER" id="PTHR42928">
    <property type="entry name" value="TRICARBOXYLATE-BINDING PROTEIN"/>
    <property type="match status" value="1"/>
</dbReference>
<dbReference type="InterPro" id="IPR042100">
    <property type="entry name" value="Bug_dom1"/>
</dbReference>
<dbReference type="Gene3D" id="3.40.190.150">
    <property type="entry name" value="Bordetella uptake gene, domain 1"/>
    <property type="match status" value="1"/>
</dbReference>
<dbReference type="Proteomes" id="UP001595976">
    <property type="component" value="Unassembled WGS sequence"/>
</dbReference>
<dbReference type="EMBL" id="JBHSLI010000003">
    <property type="protein sequence ID" value="MFC5293053.1"/>
    <property type="molecule type" value="Genomic_DNA"/>
</dbReference>
<keyword evidence="3" id="KW-1185">Reference proteome</keyword>
<gene>
    <name evidence="2" type="ORF">ACFPK2_08615</name>
</gene>
<sequence>MSGPLKQQVVVENIAGAGGTIGSARVASAPPDGHMLLLIHVSQATNPFLYPNLKYDVMKDFEPVGLVAELPSVFVARKQLAPQSFAEFIAHVKQNPEKTTYAHAGVGSASHLCGLLFADAAGVKLTQVAYRGSGPAMNDLIGGQVDFICDQIVNVVPNVEAGTIKAYAVTGKEPAKALPKLPTADKAGLPGFDLSIWYGLFAPKGTPRPVVDKLVATLDAALKDKSVRDSFGKLGAEAVSAERATPDALRRHLQAELDKWGPVIKKAGVTGQ</sequence>
<organism evidence="2 3">
    <name type="scientific">Bosea minatitlanensis</name>
    <dbReference type="NCBI Taxonomy" id="128782"/>
    <lineage>
        <taxon>Bacteria</taxon>
        <taxon>Pseudomonadati</taxon>
        <taxon>Pseudomonadota</taxon>
        <taxon>Alphaproteobacteria</taxon>
        <taxon>Hyphomicrobiales</taxon>
        <taxon>Boseaceae</taxon>
        <taxon>Bosea</taxon>
    </lineage>
</organism>
<dbReference type="InterPro" id="IPR005064">
    <property type="entry name" value="BUG"/>
</dbReference>
<comment type="similarity">
    <text evidence="1">Belongs to the UPF0065 (bug) family.</text>
</comment>
<accession>A0ABW0F3A0</accession>
<dbReference type="PANTHER" id="PTHR42928:SF5">
    <property type="entry name" value="BLR1237 PROTEIN"/>
    <property type="match status" value="1"/>
</dbReference>
<evidence type="ECO:0000313" key="2">
    <source>
        <dbReference type="EMBL" id="MFC5293053.1"/>
    </source>
</evidence>
<comment type="caution">
    <text evidence="2">The sequence shown here is derived from an EMBL/GenBank/DDBJ whole genome shotgun (WGS) entry which is preliminary data.</text>
</comment>
<dbReference type="Gene3D" id="3.40.190.10">
    <property type="entry name" value="Periplasmic binding protein-like II"/>
    <property type="match status" value="1"/>
</dbReference>
<protein>
    <submittedName>
        <fullName evidence="2">Tripartite tricarboxylate transporter substrate-binding protein</fullName>
    </submittedName>
</protein>
<name>A0ABW0F3A0_9HYPH</name>
<evidence type="ECO:0000313" key="3">
    <source>
        <dbReference type="Proteomes" id="UP001595976"/>
    </source>
</evidence>
<dbReference type="RefSeq" id="WP_260348751.1">
    <property type="nucleotide sequence ID" value="NZ_JAOAOS010000006.1"/>
</dbReference>
<dbReference type="Pfam" id="PF03401">
    <property type="entry name" value="TctC"/>
    <property type="match status" value="1"/>
</dbReference>
<evidence type="ECO:0000256" key="1">
    <source>
        <dbReference type="ARBA" id="ARBA00006987"/>
    </source>
</evidence>
<reference evidence="3" key="1">
    <citation type="journal article" date="2019" name="Int. J. Syst. Evol. Microbiol.">
        <title>The Global Catalogue of Microorganisms (GCM) 10K type strain sequencing project: providing services to taxonomists for standard genome sequencing and annotation.</title>
        <authorList>
            <consortium name="The Broad Institute Genomics Platform"/>
            <consortium name="The Broad Institute Genome Sequencing Center for Infectious Disease"/>
            <person name="Wu L."/>
            <person name="Ma J."/>
        </authorList>
    </citation>
    <scope>NUCLEOTIDE SEQUENCE [LARGE SCALE GENOMIC DNA]</scope>
    <source>
        <strain evidence="3">CGMCC 1.15643</strain>
    </source>
</reference>
<proteinExistence type="inferred from homology"/>